<evidence type="ECO:0000259" key="7">
    <source>
        <dbReference type="Pfam" id="PF03772"/>
    </source>
</evidence>
<dbReference type="Pfam" id="PF03772">
    <property type="entry name" value="Competence"/>
    <property type="match status" value="1"/>
</dbReference>
<comment type="subcellular location">
    <subcellularLocation>
        <location evidence="1">Cell membrane</location>
        <topology evidence="1">Multi-pass membrane protein</topology>
    </subcellularLocation>
</comment>
<feature type="transmembrane region" description="Helical" evidence="6">
    <location>
        <begin position="256"/>
        <end position="277"/>
    </location>
</feature>
<dbReference type="GO" id="GO:0005886">
    <property type="term" value="C:plasma membrane"/>
    <property type="evidence" value="ECO:0007669"/>
    <property type="project" value="UniProtKB-SubCell"/>
</dbReference>
<sequence>MNIKKTWIGLLLVLGLRFGQYYYQLPERVGGEVVTIRGVLGSEPAQANGRQTLSLDGLYVSVRTPPEFHYGDEVMVEGKLLCYDTFRCIRGRIERARVSLVAQDQGGLLGRWGYLARMKFQDVYFGSLKREEANLLSGVLVGSIGLDRTFKEKLANVGLTHVVAASGMNLTLFVGFLIGFFKYFHWSRPLSAVFSIGAVVLYAIIAGFAPAIVRAGLMVGGVLIGLSLGRKGGGWWGLVMAGYLMLWVDPRLIVDFSFLLSFASMMGQIVLSTWKIHLPNVFKWLAENILQSVMAIVFTLPIIIIGFARFSLISMISNLLVLWTIEPLMILGGLAGIVGLVLPELAKLILIPAGVLLDYFLSVVKILGTGENFLLRVSGFNGLMAVGYYLILAGVYYYLMYYKTPKHTNKV</sequence>
<evidence type="ECO:0000256" key="2">
    <source>
        <dbReference type="ARBA" id="ARBA00022475"/>
    </source>
</evidence>
<gene>
    <name evidence="8" type="ORF">A2721_02550</name>
</gene>
<evidence type="ECO:0000256" key="1">
    <source>
        <dbReference type="ARBA" id="ARBA00004651"/>
    </source>
</evidence>
<comment type="caution">
    <text evidence="8">The sequence shown here is derived from an EMBL/GenBank/DDBJ whole genome shotgun (WGS) entry which is preliminary data.</text>
</comment>
<reference evidence="8 9" key="1">
    <citation type="journal article" date="2016" name="Nat. Commun.">
        <title>Thousands of microbial genomes shed light on interconnected biogeochemical processes in an aquifer system.</title>
        <authorList>
            <person name="Anantharaman K."/>
            <person name="Brown C.T."/>
            <person name="Hug L.A."/>
            <person name="Sharon I."/>
            <person name="Castelle C.J."/>
            <person name="Probst A.J."/>
            <person name="Thomas B.C."/>
            <person name="Singh A."/>
            <person name="Wilkins M.J."/>
            <person name="Karaoz U."/>
            <person name="Brodie E.L."/>
            <person name="Williams K.H."/>
            <person name="Hubbard S.S."/>
            <person name="Banfield J.F."/>
        </authorList>
    </citation>
    <scope>NUCLEOTIDE SEQUENCE [LARGE SCALE GENOMIC DNA]</scope>
</reference>
<dbReference type="AlphaFoldDB" id="A0A1F6A4E8"/>
<dbReference type="EMBL" id="MFJK01000007">
    <property type="protein sequence ID" value="OGG19384.1"/>
    <property type="molecule type" value="Genomic_DNA"/>
</dbReference>
<accession>A0A1F6A4E8</accession>
<feature type="transmembrane region" description="Helical" evidence="6">
    <location>
        <begin position="158"/>
        <end position="181"/>
    </location>
</feature>
<feature type="transmembrane region" description="Helical" evidence="6">
    <location>
        <begin position="348"/>
        <end position="368"/>
    </location>
</feature>
<dbReference type="PANTHER" id="PTHR30619">
    <property type="entry name" value="DNA INTERNALIZATION/COMPETENCE PROTEIN COMEC/REC2"/>
    <property type="match status" value="1"/>
</dbReference>
<keyword evidence="4 6" id="KW-1133">Transmembrane helix</keyword>
<feature type="transmembrane region" description="Helical" evidence="6">
    <location>
        <begin position="380"/>
        <end position="399"/>
    </location>
</feature>
<keyword evidence="5 6" id="KW-0472">Membrane</keyword>
<feature type="transmembrane region" description="Helical" evidence="6">
    <location>
        <begin position="289"/>
        <end position="308"/>
    </location>
</feature>
<feature type="transmembrane region" description="Helical" evidence="6">
    <location>
        <begin position="193"/>
        <end position="213"/>
    </location>
</feature>
<feature type="transmembrane region" description="Helical" evidence="6">
    <location>
        <begin position="320"/>
        <end position="342"/>
    </location>
</feature>
<evidence type="ECO:0000256" key="5">
    <source>
        <dbReference type="ARBA" id="ARBA00023136"/>
    </source>
</evidence>
<proteinExistence type="predicted"/>
<dbReference type="STRING" id="1798381.A2721_02550"/>
<keyword evidence="3 6" id="KW-0812">Transmembrane</keyword>
<organism evidence="8 9">
    <name type="scientific">Candidatus Gottesmanbacteria bacterium RIFCSPHIGHO2_01_FULL_47_48</name>
    <dbReference type="NCBI Taxonomy" id="1798381"/>
    <lineage>
        <taxon>Bacteria</taxon>
        <taxon>Candidatus Gottesmaniibacteriota</taxon>
    </lineage>
</organism>
<protein>
    <recommendedName>
        <fullName evidence="7">ComEC/Rec2-related protein domain-containing protein</fullName>
    </recommendedName>
</protein>
<dbReference type="NCBIfam" id="TIGR00360">
    <property type="entry name" value="ComEC_N-term"/>
    <property type="match status" value="1"/>
</dbReference>
<dbReference type="InterPro" id="IPR004477">
    <property type="entry name" value="ComEC_N"/>
</dbReference>
<dbReference type="Proteomes" id="UP000177871">
    <property type="component" value="Unassembled WGS sequence"/>
</dbReference>
<evidence type="ECO:0000313" key="9">
    <source>
        <dbReference type="Proteomes" id="UP000177871"/>
    </source>
</evidence>
<evidence type="ECO:0000313" key="8">
    <source>
        <dbReference type="EMBL" id="OGG19384.1"/>
    </source>
</evidence>
<evidence type="ECO:0000256" key="3">
    <source>
        <dbReference type="ARBA" id="ARBA00022692"/>
    </source>
</evidence>
<keyword evidence="2" id="KW-1003">Cell membrane</keyword>
<dbReference type="InterPro" id="IPR052159">
    <property type="entry name" value="Competence_DNA_uptake"/>
</dbReference>
<name>A0A1F6A4E8_9BACT</name>
<feature type="domain" description="ComEC/Rec2-related protein" evidence="7">
    <location>
        <begin position="145"/>
        <end position="399"/>
    </location>
</feature>
<evidence type="ECO:0000256" key="6">
    <source>
        <dbReference type="SAM" id="Phobius"/>
    </source>
</evidence>
<evidence type="ECO:0000256" key="4">
    <source>
        <dbReference type="ARBA" id="ARBA00022989"/>
    </source>
</evidence>
<dbReference type="PANTHER" id="PTHR30619:SF1">
    <property type="entry name" value="RECOMBINATION PROTEIN 2"/>
    <property type="match status" value="1"/>
</dbReference>